<accession>A0ABQ1IQT3</accession>
<evidence type="ECO:0000256" key="1">
    <source>
        <dbReference type="SAM" id="SignalP"/>
    </source>
</evidence>
<evidence type="ECO:0000313" key="3">
    <source>
        <dbReference type="Proteomes" id="UP000614261"/>
    </source>
</evidence>
<comment type="caution">
    <text evidence="2">The sequence shown here is derived from an EMBL/GenBank/DDBJ whole genome shotgun (WGS) entry which is preliminary data.</text>
</comment>
<name>A0ABQ1IQT3_9SPHN</name>
<reference evidence="3" key="1">
    <citation type="journal article" date="2019" name="Int. J. Syst. Evol. Microbiol.">
        <title>The Global Catalogue of Microorganisms (GCM) 10K type strain sequencing project: providing services to taxonomists for standard genome sequencing and annotation.</title>
        <authorList>
            <consortium name="The Broad Institute Genomics Platform"/>
            <consortium name="The Broad Institute Genome Sequencing Center for Infectious Disease"/>
            <person name="Wu L."/>
            <person name="Ma J."/>
        </authorList>
    </citation>
    <scope>NUCLEOTIDE SEQUENCE [LARGE SCALE GENOMIC DNA]</scope>
    <source>
        <strain evidence="3">CGMCC 1.12851</strain>
    </source>
</reference>
<gene>
    <name evidence="2" type="ORF">GCM10010833_01190</name>
</gene>
<feature type="signal peptide" evidence="1">
    <location>
        <begin position="1"/>
        <end position="35"/>
    </location>
</feature>
<keyword evidence="1" id="KW-0732">Signal</keyword>
<dbReference type="PROSITE" id="PS51257">
    <property type="entry name" value="PROKAR_LIPOPROTEIN"/>
    <property type="match status" value="1"/>
</dbReference>
<dbReference type="EMBL" id="BMGD01000001">
    <property type="protein sequence ID" value="GGB50306.1"/>
    <property type="molecule type" value="Genomic_DNA"/>
</dbReference>
<keyword evidence="3" id="KW-1185">Reference proteome</keyword>
<dbReference type="Proteomes" id="UP000614261">
    <property type="component" value="Unassembled WGS sequence"/>
</dbReference>
<protein>
    <submittedName>
        <fullName evidence="2">Uncharacterized protein</fullName>
    </submittedName>
</protein>
<organism evidence="2 3">
    <name type="scientific">Blastomonas aquatica</name>
    <dbReference type="NCBI Taxonomy" id="1510276"/>
    <lineage>
        <taxon>Bacteria</taxon>
        <taxon>Pseudomonadati</taxon>
        <taxon>Pseudomonadota</taxon>
        <taxon>Alphaproteobacteria</taxon>
        <taxon>Sphingomonadales</taxon>
        <taxon>Sphingomonadaceae</taxon>
        <taxon>Blastomonas</taxon>
    </lineage>
</organism>
<feature type="chain" id="PRO_5045865549" evidence="1">
    <location>
        <begin position="36"/>
        <end position="230"/>
    </location>
</feature>
<sequence length="230" mass="24425">MASKDFCLNMPILPMKSSIAVLGSGLALLSLSACAEKNQLVVDSGVGVSSTLSACPNTAIPAHTGDVTIFNPANSRDASAIDVVATITNVRPTCDEAGEEIYATASFDVFGRRSDNRGQRTVTLPYFSTVMRGGNTVVAKRLGSVTLNFADGSYRAEAKASGAGYINKAAATLPEDIRERITRRRKSGDPDAAIDPLSVPEVRTAMQRTSFELLVGFQLTADQLQYNATR</sequence>
<evidence type="ECO:0000313" key="2">
    <source>
        <dbReference type="EMBL" id="GGB50306.1"/>
    </source>
</evidence>
<proteinExistence type="predicted"/>